<protein>
    <submittedName>
        <fullName evidence="1">Uncharacterized protein</fullName>
    </submittedName>
</protein>
<comment type="caution">
    <text evidence="1">The sequence shown here is derived from an EMBL/GenBank/DDBJ whole genome shotgun (WGS) entry which is preliminary data.</text>
</comment>
<dbReference type="EMBL" id="QTSX02002861">
    <property type="protein sequence ID" value="KAJ9074375.1"/>
    <property type="molecule type" value="Genomic_DNA"/>
</dbReference>
<evidence type="ECO:0000313" key="2">
    <source>
        <dbReference type="Proteomes" id="UP001165960"/>
    </source>
</evidence>
<dbReference type="Proteomes" id="UP001165960">
    <property type="component" value="Unassembled WGS sequence"/>
</dbReference>
<sequence>MFEGVRYLCTSANAMRKRIWRESWLKGRRFPWLKKEHIVYVKEDYHNCDLDTFQERAVMAGDFDTMLEDGFPRLGPDGELLEEEFDQTAKFTLTPKVAQ</sequence>
<evidence type="ECO:0000313" key="1">
    <source>
        <dbReference type="EMBL" id="KAJ9074375.1"/>
    </source>
</evidence>
<proteinExistence type="predicted"/>
<reference evidence="1" key="1">
    <citation type="submission" date="2022-04" db="EMBL/GenBank/DDBJ databases">
        <title>Genome of the entomopathogenic fungus Entomophthora muscae.</title>
        <authorList>
            <person name="Elya C."/>
            <person name="Lovett B.R."/>
            <person name="Lee E."/>
            <person name="Macias A.M."/>
            <person name="Hajek A.E."/>
            <person name="De Bivort B.L."/>
            <person name="Kasson M.T."/>
            <person name="De Fine Licht H.H."/>
            <person name="Stajich J.E."/>
        </authorList>
    </citation>
    <scope>NUCLEOTIDE SEQUENCE</scope>
    <source>
        <strain evidence="1">Berkeley</strain>
    </source>
</reference>
<keyword evidence="2" id="KW-1185">Reference proteome</keyword>
<name>A0ACC2TIG0_9FUNG</name>
<accession>A0ACC2TIG0</accession>
<gene>
    <name evidence="1" type="ORF">DSO57_1007223</name>
</gene>
<organism evidence="1 2">
    <name type="scientific">Entomophthora muscae</name>
    <dbReference type="NCBI Taxonomy" id="34485"/>
    <lineage>
        <taxon>Eukaryota</taxon>
        <taxon>Fungi</taxon>
        <taxon>Fungi incertae sedis</taxon>
        <taxon>Zoopagomycota</taxon>
        <taxon>Entomophthoromycotina</taxon>
        <taxon>Entomophthoromycetes</taxon>
        <taxon>Entomophthorales</taxon>
        <taxon>Entomophthoraceae</taxon>
        <taxon>Entomophthora</taxon>
    </lineage>
</organism>